<accession>A0A2T9YHR5</accession>
<dbReference type="Pfam" id="PF22766">
    <property type="entry name" value="ZW10_C2"/>
    <property type="match status" value="1"/>
</dbReference>
<sequence length="708" mass="81542">MDLNKQLSEADIVLYKTNLETDLQAKKTKLNILFQDELNKFINIDKASTKTLSEISKMNQRIAHLKSEWTDNRNNFSSKINSAIELRNNYSSEIKINDHIISILTELSKLNRKISVLDTCIKNQEAEKAAFLLLELENDIENLNIKDTRIYSILKERFSHSLLNIQENVLSKSLEIFSLNSQGNEMKLVINRDSKFSGCLECADVLNFQQEIAEKIYLKVTKNILAFLLDTTHCKVDLETDEIRILKLNTDDPQEKTFENNGFEKLILAFAEILQNRVFGIKYQHLVNNALKIGILDSHWASIISKTFDLDNIAKHNNWEELPLKAKSIEKSLIKCGALLNNNSVPFSKFTEEAEEHYVNSKILASLGSVRKLVLSFKYEDLSTLDAKVSQYAIDGIEIRMPENENFPICMISACAHSLVQQIYYLFSLSISMKKEKSKQLLISSIFSAVDIFICLRYEIHKKNISKASFLSVVYFNDCMFLAYHVRNVINNFRNNDMNKSLIRDKNVVSMLIESAKKSIELLLSKLFSEVSLFINKINGFSNASNPSRNQIMEKELKKALFFIKNTSLSLLSIKDSITLHLYRMIVGSLINNLLKQVYTEIINLDYISSSDSEALNKLFLPLVSLDELLTQQENYKESVHDTTDYVPIKTKFEQMSDIMILSMSEIRSRYEVGLLKCFENKEDLKSLVMALFEDSERRDQLLKKFDE</sequence>
<keyword evidence="4" id="KW-1185">Reference proteome</keyword>
<gene>
    <name evidence="3" type="ORF">BB559_003935</name>
</gene>
<dbReference type="PANTHER" id="PTHR12205">
    <property type="entry name" value="CENTROMERE/KINETOCHORE PROTEIN ZW10"/>
    <property type="match status" value="1"/>
</dbReference>
<dbReference type="GO" id="GO:0007094">
    <property type="term" value="P:mitotic spindle assembly checkpoint signaling"/>
    <property type="evidence" value="ECO:0007669"/>
    <property type="project" value="TreeGrafter"/>
</dbReference>
<dbReference type="PANTHER" id="PTHR12205:SF0">
    <property type="entry name" value="CENTROMERE_KINETOCHORE PROTEIN ZW10 HOMOLOG"/>
    <property type="match status" value="1"/>
</dbReference>
<dbReference type="STRING" id="61424.A0A2T9YHR5"/>
<dbReference type="GO" id="GO:1990423">
    <property type="term" value="C:RZZ complex"/>
    <property type="evidence" value="ECO:0007669"/>
    <property type="project" value="TreeGrafter"/>
</dbReference>
<evidence type="ECO:0000313" key="4">
    <source>
        <dbReference type="Proteomes" id="UP000245699"/>
    </source>
</evidence>
<organism evidence="3 4">
    <name type="scientific">Furculomyces boomerangus</name>
    <dbReference type="NCBI Taxonomy" id="61424"/>
    <lineage>
        <taxon>Eukaryota</taxon>
        <taxon>Fungi</taxon>
        <taxon>Fungi incertae sedis</taxon>
        <taxon>Zoopagomycota</taxon>
        <taxon>Kickxellomycotina</taxon>
        <taxon>Harpellomycetes</taxon>
        <taxon>Harpellales</taxon>
        <taxon>Harpellaceae</taxon>
        <taxon>Furculomyces</taxon>
    </lineage>
</organism>
<evidence type="ECO:0000313" key="3">
    <source>
        <dbReference type="EMBL" id="PVU91896.1"/>
    </source>
</evidence>
<dbReference type="InterPro" id="IPR046362">
    <property type="entry name" value="Zw10/DSL1_C_sf"/>
</dbReference>
<reference evidence="3 4" key="1">
    <citation type="journal article" date="2018" name="MBio">
        <title>Comparative Genomics Reveals the Core Gene Toolbox for the Fungus-Insect Symbiosis.</title>
        <authorList>
            <person name="Wang Y."/>
            <person name="Stata M."/>
            <person name="Wang W."/>
            <person name="Stajich J.E."/>
            <person name="White M.M."/>
            <person name="Moncalvo J.M."/>
        </authorList>
    </citation>
    <scope>NUCLEOTIDE SEQUENCE [LARGE SCALE GENOMIC DNA]</scope>
    <source>
        <strain evidence="3 4">AUS-77-4</strain>
    </source>
</reference>
<feature type="domain" description="ZW10 C-terminal helical" evidence="2">
    <location>
        <begin position="574"/>
        <end position="705"/>
    </location>
</feature>
<dbReference type="Proteomes" id="UP000245699">
    <property type="component" value="Unassembled WGS sequence"/>
</dbReference>
<feature type="domain" description="Centromere/kinetochore protein zw10 C-terminal" evidence="1">
    <location>
        <begin position="406"/>
        <end position="496"/>
    </location>
</feature>
<comment type="caution">
    <text evidence="3">The sequence shown here is derived from an EMBL/GenBank/DDBJ whole genome shotgun (WGS) entry which is preliminary data.</text>
</comment>
<proteinExistence type="predicted"/>
<dbReference type="AlphaFoldDB" id="A0A2T9YHR5"/>
<dbReference type="Gene3D" id="1.10.357.150">
    <property type="match status" value="1"/>
</dbReference>
<dbReference type="GO" id="GO:0005737">
    <property type="term" value="C:cytoplasm"/>
    <property type="evidence" value="ECO:0007669"/>
    <property type="project" value="GOC"/>
</dbReference>
<dbReference type="GO" id="GO:0006888">
    <property type="term" value="P:endoplasmic reticulum to Golgi vesicle-mediated transport"/>
    <property type="evidence" value="ECO:0007669"/>
    <property type="project" value="TreeGrafter"/>
</dbReference>
<protein>
    <submittedName>
        <fullName evidence="3">Uncharacterized protein</fullName>
    </submittedName>
</protein>
<dbReference type="EMBL" id="MBFT01000393">
    <property type="protein sequence ID" value="PVU91896.1"/>
    <property type="molecule type" value="Genomic_DNA"/>
</dbReference>
<dbReference type="InterPro" id="IPR048343">
    <property type="entry name" value="ZW10_C"/>
</dbReference>
<dbReference type="InterPro" id="IPR055148">
    <property type="entry name" value="ZW10_C_2"/>
</dbReference>
<evidence type="ECO:0000259" key="1">
    <source>
        <dbReference type="Pfam" id="PF20666"/>
    </source>
</evidence>
<evidence type="ECO:0000259" key="2">
    <source>
        <dbReference type="Pfam" id="PF22766"/>
    </source>
</evidence>
<dbReference type="OrthoDB" id="534815at2759"/>
<name>A0A2T9YHR5_9FUNG</name>
<dbReference type="Pfam" id="PF20666">
    <property type="entry name" value="ZW10_C"/>
    <property type="match status" value="1"/>
</dbReference>